<dbReference type="InterPro" id="IPR050863">
    <property type="entry name" value="CenT-Element_Derived"/>
</dbReference>
<proteinExistence type="predicted"/>
<dbReference type="Proteomes" id="UP001281410">
    <property type="component" value="Unassembled WGS sequence"/>
</dbReference>
<dbReference type="EMBL" id="JANJYJ010000007">
    <property type="protein sequence ID" value="KAK3198747.1"/>
    <property type="molecule type" value="Genomic_DNA"/>
</dbReference>
<reference evidence="2" key="1">
    <citation type="journal article" date="2023" name="Plant J.">
        <title>Genome sequences and population genomics provide insights into the demographic history, inbreeding, and mutation load of two 'living fossil' tree species of Dipteronia.</title>
        <authorList>
            <person name="Feng Y."/>
            <person name="Comes H.P."/>
            <person name="Chen J."/>
            <person name="Zhu S."/>
            <person name="Lu R."/>
            <person name="Zhang X."/>
            <person name="Li P."/>
            <person name="Qiu J."/>
            <person name="Olsen K.M."/>
            <person name="Qiu Y."/>
        </authorList>
    </citation>
    <scope>NUCLEOTIDE SEQUENCE</scope>
    <source>
        <strain evidence="2">NBL</strain>
    </source>
</reference>
<dbReference type="Pfam" id="PF03184">
    <property type="entry name" value="DDE_1"/>
    <property type="match status" value="1"/>
</dbReference>
<organism evidence="2 3">
    <name type="scientific">Dipteronia sinensis</name>
    <dbReference type="NCBI Taxonomy" id="43782"/>
    <lineage>
        <taxon>Eukaryota</taxon>
        <taxon>Viridiplantae</taxon>
        <taxon>Streptophyta</taxon>
        <taxon>Embryophyta</taxon>
        <taxon>Tracheophyta</taxon>
        <taxon>Spermatophyta</taxon>
        <taxon>Magnoliopsida</taxon>
        <taxon>eudicotyledons</taxon>
        <taxon>Gunneridae</taxon>
        <taxon>Pentapetalae</taxon>
        <taxon>rosids</taxon>
        <taxon>malvids</taxon>
        <taxon>Sapindales</taxon>
        <taxon>Sapindaceae</taxon>
        <taxon>Hippocastanoideae</taxon>
        <taxon>Acereae</taxon>
        <taxon>Dipteronia</taxon>
    </lineage>
</organism>
<dbReference type="InterPro" id="IPR004875">
    <property type="entry name" value="DDE_SF_endonuclease_dom"/>
</dbReference>
<comment type="caution">
    <text evidence="2">The sequence shown here is derived from an EMBL/GenBank/DDBJ whole genome shotgun (WGS) entry which is preliminary data.</text>
</comment>
<gene>
    <name evidence="2" type="ORF">Dsin_022162</name>
</gene>
<accession>A0AAE0E0W5</accession>
<protein>
    <recommendedName>
        <fullName evidence="1">DDE-1 domain-containing protein</fullName>
    </recommendedName>
</protein>
<keyword evidence="3" id="KW-1185">Reference proteome</keyword>
<name>A0AAE0E0W5_9ROSI</name>
<evidence type="ECO:0000313" key="3">
    <source>
        <dbReference type="Proteomes" id="UP001281410"/>
    </source>
</evidence>
<feature type="domain" description="DDE-1" evidence="1">
    <location>
        <begin position="3"/>
        <end position="107"/>
    </location>
</feature>
<dbReference type="AlphaFoldDB" id="A0AAE0E0W5"/>
<dbReference type="GO" id="GO:0005634">
    <property type="term" value="C:nucleus"/>
    <property type="evidence" value="ECO:0007669"/>
    <property type="project" value="TreeGrafter"/>
</dbReference>
<sequence length="141" mass="16229">MTNRKIMLLLDDCTAHVPLTELPNHIKLKNTAMHYLPPNLISKLQPCDAGIIRNFKAYYRRRFNLMLLEHLESNTSDLEKIYILEAIYMVVAALTFDVKPKTIVNCFLHCKIRTVQGETDGDIKDSVVMSEFSVVMSELEQ</sequence>
<dbReference type="PANTHER" id="PTHR19303:SF73">
    <property type="entry name" value="PROTEIN PDC2"/>
    <property type="match status" value="1"/>
</dbReference>
<evidence type="ECO:0000259" key="1">
    <source>
        <dbReference type="Pfam" id="PF03184"/>
    </source>
</evidence>
<dbReference type="GO" id="GO:0003677">
    <property type="term" value="F:DNA binding"/>
    <property type="evidence" value="ECO:0007669"/>
    <property type="project" value="TreeGrafter"/>
</dbReference>
<dbReference type="PANTHER" id="PTHR19303">
    <property type="entry name" value="TRANSPOSON"/>
    <property type="match status" value="1"/>
</dbReference>
<evidence type="ECO:0000313" key="2">
    <source>
        <dbReference type="EMBL" id="KAK3198747.1"/>
    </source>
</evidence>